<feature type="compositionally biased region" description="Basic and acidic residues" evidence="1">
    <location>
        <begin position="529"/>
        <end position="539"/>
    </location>
</feature>
<proteinExistence type="predicted"/>
<feature type="transmembrane region" description="Helical" evidence="2">
    <location>
        <begin position="25"/>
        <end position="46"/>
    </location>
</feature>
<accession>A0A8J4SM40</accession>
<feature type="region of interest" description="Disordered" evidence="1">
    <location>
        <begin position="520"/>
        <end position="540"/>
    </location>
</feature>
<evidence type="ECO:0000313" key="4">
    <source>
        <dbReference type="Proteomes" id="UP000748531"/>
    </source>
</evidence>
<feature type="compositionally biased region" description="Polar residues" evidence="1">
    <location>
        <begin position="180"/>
        <end position="193"/>
    </location>
</feature>
<name>A0A8J4SM40_9TREM</name>
<dbReference type="Proteomes" id="UP000748531">
    <property type="component" value="Unassembled WGS sequence"/>
</dbReference>
<gene>
    <name evidence="3" type="ORF">PHET_09366</name>
</gene>
<comment type="caution">
    <text evidence="3">The sequence shown here is derived from an EMBL/GenBank/DDBJ whole genome shotgun (WGS) entry which is preliminary data.</text>
</comment>
<dbReference type="Gene3D" id="2.60.40.150">
    <property type="entry name" value="C2 domain"/>
    <property type="match status" value="1"/>
</dbReference>
<sequence length="708" mass="78410">MHKPNVTQTEIPYSFSYDDKLPLKLGLILLATAILFLFFCLLFLIYRRLRRYKRLTGRDDDYDGYESDSEITQFDKEKIRLTGFIDRHAEPAIQATRIHTEHATHNEQGLQSAFSIGDETEGDSDIEDGQTTFKSRGLYATVDPVTIMTSVTTVAQQIPESTTGFREPITFSNVFGPEEGQTQNEKCSCEDTTPTPPAPLRCTVRRVSSTPNLQSHPGESTKGSLQPVPTEAQDKSETDASLDDAELFIKGCTEEELQLATEDGTLVNSAERDLERSSGSIGDIGSTRPLLPLQLPSWALETDKPERGFLVFALSINPKPGCTGVPRFLVDVRVLEARCVLSHSVEPRAGRFYVKARILPAGSNGTSESVLSLDQLNSRPRGFISERVHAFTLTRATSSVSCGSTPVRCAFRSPVFWHAITLEMGLPGNYSEAKPPLRFGAPLSSNLTNISPANQLELRLDLKERDAIKADGLYGSSSTIFLPHWRRSQLLGSVRIPLNQKIWDYFLSEDRNLRHLSLKRSNMTPESKGNADDSDRELTNESDGVNEVIRVLRFVRPISPPPDETADRGDLTVGIQYSLETGKLTLNPLKCTGICLPKGTRCILLSAALVSNRKLICTQKSNPSARLTTNAAEFLLGERMQFLVEEHLSQVCLILSVYARSGRRINDTVTLIGRCVVGPEGLAYGQGLSHWNAINNQRGIVKRTHVLF</sequence>
<keyword evidence="2" id="KW-1133">Transmembrane helix</keyword>
<evidence type="ECO:0000256" key="2">
    <source>
        <dbReference type="SAM" id="Phobius"/>
    </source>
</evidence>
<protein>
    <submittedName>
        <fullName evidence="3">Uncharacterized protein</fullName>
    </submittedName>
</protein>
<dbReference type="AlphaFoldDB" id="A0A8J4SM40"/>
<evidence type="ECO:0000313" key="3">
    <source>
        <dbReference type="EMBL" id="KAF5397772.1"/>
    </source>
</evidence>
<dbReference type="InterPro" id="IPR035892">
    <property type="entry name" value="C2_domain_sf"/>
</dbReference>
<reference evidence="3" key="1">
    <citation type="submission" date="2019-05" db="EMBL/GenBank/DDBJ databases">
        <title>Annotation for the trematode Paragonimus heterotremus.</title>
        <authorList>
            <person name="Choi Y.-J."/>
        </authorList>
    </citation>
    <scope>NUCLEOTIDE SEQUENCE</scope>
    <source>
        <strain evidence="3">LC</strain>
    </source>
</reference>
<evidence type="ECO:0000256" key="1">
    <source>
        <dbReference type="SAM" id="MobiDB-lite"/>
    </source>
</evidence>
<dbReference type="OrthoDB" id="6238705at2759"/>
<keyword evidence="2" id="KW-0812">Transmembrane</keyword>
<feature type="compositionally biased region" description="Polar residues" evidence="1">
    <location>
        <begin position="206"/>
        <end position="224"/>
    </location>
</feature>
<keyword evidence="4" id="KW-1185">Reference proteome</keyword>
<organism evidence="3 4">
    <name type="scientific">Paragonimus heterotremus</name>
    <dbReference type="NCBI Taxonomy" id="100268"/>
    <lineage>
        <taxon>Eukaryota</taxon>
        <taxon>Metazoa</taxon>
        <taxon>Spiralia</taxon>
        <taxon>Lophotrochozoa</taxon>
        <taxon>Platyhelminthes</taxon>
        <taxon>Trematoda</taxon>
        <taxon>Digenea</taxon>
        <taxon>Plagiorchiida</taxon>
        <taxon>Troglotremata</taxon>
        <taxon>Troglotrematidae</taxon>
        <taxon>Paragonimus</taxon>
    </lineage>
</organism>
<feature type="region of interest" description="Disordered" evidence="1">
    <location>
        <begin position="176"/>
        <end position="240"/>
    </location>
</feature>
<dbReference type="EMBL" id="LUCH01005797">
    <property type="protein sequence ID" value="KAF5397772.1"/>
    <property type="molecule type" value="Genomic_DNA"/>
</dbReference>
<keyword evidence="2" id="KW-0472">Membrane</keyword>